<accession>A0A1C0A898</accession>
<dbReference type="RefSeq" id="WP_068718289.1">
    <property type="nucleotide sequence ID" value="NZ_LWDV01000009.1"/>
</dbReference>
<comment type="caution">
    <text evidence="1">The sequence shown here is derived from an EMBL/GenBank/DDBJ whole genome shotgun (WGS) entry which is preliminary data.</text>
</comment>
<evidence type="ECO:0008006" key="3">
    <source>
        <dbReference type="Google" id="ProtNLM"/>
    </source>
</evidence>
<reference evidence="1 2" key="2">
    <citation type="submission" date="2016-08" db="EMBL/GenBank/DDBJ databases">
        <title>Orenia metallireducens sp. nov. strain Z6, a Novel Metal-reducing Firmicute from the Deep Subsurface.</title>
        <authorList>
            <person name="Maxim B.I."/>
            <person name="Kenneth K."/>
            <person name="Flynn T.M."/>
            <person name="Oloughlin E.J."/>
            <person name="Locke R.A."/>
            <person name="Weber J.R."/>
            <person name="Egan S.M."/>
            <person name="Mackie R.I."/>
            <person name="Cann I.K."/>
        </authorList>
    </citation>
    <scope>NUCLEOTIDE SEQUENCE [LARGE SCALE GENOMIC DNA]</scope>
    <source>
        <strain evidence="1 2">Z6</strain>
    </source>
</reference>
<keyword evidence="2" id="KW-1185">Reference proteome</keyword>
<proteinExistence type="predicted"/>
<protein>
    <recommendedName>
        <fullName evidence="3">Outer membrane efflux protein</fullName>
    </recommendedName>
</protein>
<sequence length="67" mass="7746">MKLSKQIKGLILLLIMVFVISISVFADSTERIDKFEAVKIAKLELDNTEINYQRSQAENLVNQYDKK</sequence>
<gene>
    <name evidence="1" type="ORF">U472_10630</name>
</gene>
<organism evidence="1 2">
    <name type="scientific">Orenia metallireducens</name>
    <dbReference type="NCBI Taxonomy" id="1413210"/>
    <lineage>
        <taxon>Bacteria</taxon>
        <taxon>Bacillati</taxon>
        <taxon>Bacillota</taxon>
        <taxon>Clostridia</taxon>
        <taxon>Halanaerobiales</taxon>
        <taxon>Halobacteroidaceae</taxon>
        <taxon>Orenia</taxon>
    </lineage>
</organism>
<evidence type="ECO:0000313" key="1">
    <source>
        <dbReference type="EMBL" id="OCL26448.1"/>
    </source>
</evidence>
<dbReference type="OrthoDB" id="2112924at2"/>
<dbReference type="Proteomes" id="UP000093514">
    <property type="component" value="Unassembled WGS sequence"/>
</dbReference>
<dbReference type="EMBL" id="LWDV01000009">
    <property type="protein sequence ID" value="OCL26448.1"/>
    <property type="molecule type" value="Genomic_DNA"/>
</dbReference>
<reference evidence="2" key="1">
    <citation type="submission" date="2016-07" db="EMBL/GenBank/DDBJ databases">
        <authorList>
            <person name="Florea S."/>
            <person name="Webb J.S."/>
            <person name="Jaromczyk J."/>
            <person name="Schardl C.L."/>
        </authorList>
    </citation>
    <scope>NUCLEOTIDE SEQUENCE [LARGE SCALE GENOMIC DNA]</scope>
    <source>
        <strain evidence="2">Z6</strain>
    </source>
</reference>
<dbReference type="AlphaFoldDB" id="A0A1C0A898"/>
<name>A0A1C0A898_9FIRM</name>
<evidence type="ECO:0000313" key="2">
    <source>
        <dbReference type="Proteomes" id="UP000093514"/>
    </source>
</evidence>